<name>A0A0A9CM83_ARUDO</name>
<dbReference type="AlphaFoldDB" id="A0A0A9CM83"/>
<organism evidence="2">
    <name type="scientific">Arundo donax</name>
    <name type="common">Giant reed</name>
    <name type="synonym">Donax arundinaceus</name>
    <dbReference type="NCBI Taxonomy" id="35708"/>
    <lineage>
        <taxon>Eukaryota</taxon>
        <taxon>Viridiplantae</taxon>
        <taxon>Streptophyta</taxon>
        <taxon>Embryophyta</taxon>
        <taxon>Tracheophyta</taxon>
        <taxon>Spermatophyta</taxon>
        <taxon>Magnoliopsida</taxon>
        <taxon>Liliopsida</taxon>
        <taxon>Poales</taxon>
        <taxon>Poaceae</taxon>
        <taxon>PACMAD clade</taxon>
        <taxon>Arundinoideae</taxon>
        <taxon>Arundineae</taxon>
        <taxon>Arundo</taxon>
    </lineage>
</organism>
<feature type="transmembrane region" description="Helical" evidence="1">
    <location>
        <begin position="42"/>
        <end position="60"/>
    </location>
</feature>
<accession>A0A0A9CM83</accession>
<keyword evidence="1" id="KW-1133">Transmembrane helix</keyword>
<evidence type="ECO:0000313" key="2">
    <source>
        <dbReference type="EMBL" id="JAD76686.1"/>
    </source>
</evidence>
<evidence type="ECO:0000256" key="1">
    <source>
        <dbReference type="SAM" id="Phobius"/>
    </source>
</evidence>
<reference evidence="2" key="1">
    <citation type="submission" date="2014-09" db="EMBL/GenBank/DDBJ databases">
        <authorList>
            <person name="Magalhaes I.L.F."/>
            <person name="Oliveira U."/>
            <person name="Santos F.R."/>
            <person name="Vidigal T.H.D.A."/>
            <person name="Brescovit A.D."/>
            <person name="Santos A.J."/>
        </authorList>
    </citation>
    <scope>NUCLEOTIDE SEQUENCE</scope>
    <source>
        <tissue evidence="2">Shoot tissue taken approximately 20 cm above the soil surface</tissue>
    </source>
</reference>
<dbReference type="EMBL" id="GBRH01221209">
    <property type="protein sequence ID" value="JAD76686.1"/>
    <property type="molecule type" value="Transcribed_RNA"/>
</dbReference>
<reference evidence="2" key="2">
    <citation type="journal article" date="2015" name="Data Brief">
        <title>Shoot transcriptome of the giant reed, Arundo donax.</title>
        <authorList>
            <person name="Barrero R.A."/>
            <person name="Guerrero F.D."/>
            <person name="Moolhuijzen P."/>
            <person name="Goolsby J.A."/>
            <person name="Tidwell J."/>
            <person name="Bellgard S.E."/>
            <person name="Bellgard M.I."/>
        </authorList>
    </citation>
    <scope>NUCLEOTIDE SEQUENCE</scope>
    <source>
        <tissue evidence="2">Shoot tissue taken approximately 20 cm above the soil surface</tissue>
    </source>
</reference>
<keyword evidence="1" id="KW-0472">Membrane</keyword>
<keyword evidence="1" id="KW-0812">Transmembrane</keyword>
<sequence length="79" mass="9342">MYSHLSRLPEAFPSLELQELAYTLIWLISDPPLIMEALIRPHRWLLTILISHYLITALLVRRHIINIAFLRQRCLITLP</sequence>
<protein>
    <submittedName>
        <fullName evidence="2">Uncharacterized protein</fullName>
    </submittedName>
</protein>
<proteinExistence type="predicted"/>